<name>A0ABP1Z0S6_THIA3</name>
<proteinExistence type="predicted"/>
<evidence type="ECO:0000313" key="3">
    <source>
        <dbReference type="Proteomes" id="UP000078599"/>
    </source>
</evidence>
<dbReference type="EMBL" id="CTRI01000005">
    <property type="protein sequence ID" value="CQR30005.1"/>
    <property type="molecule type" value="Genomic_DNA"/>
</dbReference>
<keyword evidence="3" id="KW-1185">Reference proteome</keyword>
<feature type="region of interest" description="Disordered" evidence="1">
    <location>
        <begin position="39"/>
        <end position="64"/>
    </location>
</feature>
<sequence>MSQHNPLPMPGHVCTSQRLVGCWARGVVMRGKTDGLDRAWAAEPQAQRGSLGRQGESTHHVRAA</sequence>
<comment type="caution">
    <text evidence="2">The sequence shown here is derived from an EMBL/GenBank/DDBJ whole genome shotgun (WGS) entry which is preliminary data.</text>
</comment>
<gene>
    <name evidence="2" type="ORF">THICB1_130053</name>
</gene>
<accession>A0ABP1Z0S6</accession>
<evidence type="ECO:0000313" key="2">
    <source>
        <dbReference type="EMBL" id="CQR30005.1"/>
    </source>
</evidence>
<evidence type="ECO:0000256" key="1">
    <source>
        <dbReference type="SAM" id="MobiDB-lite"/>
    </source>
</evidence>
<reference evidence="2 3" key="1">
    <citation type="submission" date="2015-03" db="EMBL/GenBank/DDBJ databases">
        <authorList>
            <person name="Regsiter A."/>
            <person name="william w."/>
        </authorList>
    </citation>
    <scope>NUCLEOTIDE SEQUENCE [LARGE SCALE GENOMIC DNA]</scope>
    <source>
        <strain evidence="2 3">CB1</strain>
    </source>
</reference>
<protein>
    <submittedName>
        <fullName evidence="2">Uncharacterized protein</fullName>
    </submittedName>
</protein>
<organism evidence="2 3">
    <name type="scientific">Thiomonas arsenitoxydans (strain DSM 22701 / CIP 110005 / 3As)</name>
    <dbReference type="NCBI Taxonomy" id="426114"/>
    <lineage>
        <taxon>Bacteria</taxon>
        <taxon>Pseudomonadati</taxon>
        <taxon>Pseudomonadota</taxon>
        <taxon>Betaproteobacteria</taxon>
        <taxon>Burkholderiales</taxon>
        <taxon>Thiomonas</taxon>
    </lineage>
</organism>
<dbReference type="Proteomes" id="UP000078599">
    <property type="component" value="Unassembled WGS sequence"/>
</dbReference>